<name>A0A7J8G4X6_ROUAE</name>
<feature type="signal peptide" evidence="2">
    <location>
        <begin position="1"/>
        <end position="28"/>
    </location>
</feature>
<dbReference type="Gene3D" id="2.40.50.40">
    <property type="match status" value="1"/>
</dbReference>
<keyword evidence="2" id="KW-0732">Signal</keyword>
<dbReference type="KEGG" id="ray:107499234"/>
<dbReference type="OrthoDB" id="9930747at2759"/>
<dbReference type="AlphaFoldDB" id="A0A7J8G4X6"/>
<dbReference type="SUPFAM" id="SSF54117">
    <property type="entry name" value="Interleukin 8-like chemokines"/>
    <property type="match status" value="1"/>
</dbReference>
<feature type="chain" id="PRO_5029570952" evidence="2">
    <location>
        <begin position="29"/>
        <end position="117"/>
    </location>
</feature>
<dbReference type="GO" id="GO:0030335">
    <property type="term" value="P:positive regulation of cell migration"/>
    <property type="evidence" value="ECO:0007669"/>
    <property type="project" value="TreeGrafter"/>
</dbReference>
<dbReference type="GO" id="GO:0048020">
    <property type="term" value="F:CCR chemokine receptor binding"/>
    <property type="evidence" value="ECO:0007669"/>
    <property type="project" value="TreeGrafter"/>
</dbReference>
<keyword evidence="1" id="KW-0202">Cytokine</keyword>
<evidence type="ECO:0000256" key="1">
    <source>
        <dbReference type="ARBA" id="ARBA00022514"/>
    </source>
</evidence>
<dbReference type="InterPro" id="IPR039809">
    <property type="entry name" value="Chemokine_b/g/d"/>
</dbReference>
<sequence length="117" mass="13396">MLNCPSERMKVSVAALFLLILILTMTSAFCRQAKSPESVNLSHTCCLKYHEKIIPRKLLMGHRKALGCYLPAIIFVTKKNREVCANPNEKWVQDYIDDPNVPLLRPRNMPQVKSIRS</sequence>
<dbReference type="Pfam" id="PF00048">
    <property type="entry name" value="IL8"/>
    <property type="match status" value="1"/>
</dbReference>
<reference evidence="4 5" key="1">
    <citation type="journal article" date="2020" name="Nature">
        <title>Six reference-quality genomes reveal evolution of bat adaptations.</title>
        <authorList>
            <person name="Jebb D."/>
            <person name="Huang Z."/>
            <person name="Pippel M."/>
            <person name="Hughes G.M."/>
            <person name="Lavrichenko K."/>
            <person name="Devanna P."/>
            <person name="Winkler S."/>
            <person name="Jermiin L.S."/>
            <person name="Skirmuntt E.C."/>
            <person name="Katzourakis A."/>
            <person name="Burkitt-Gray L."/>
            <person name="Ray D.A."/>
            <person name="Sullivan K.A.M."/>
            <person name="Roscito J.G."/>
            <person name="Kirilenko B.M."/>
            <person name="Davalos L.M."/>
            <person name="Corthals A.P."/>
            <person name="Power M.L."/>
            <person name="Jones G."/>
            <person name="Ransome R.D."/>
            <person name="Dechmann D.K.N."/>
            <person name="Locatelli A.G."/>
            <person name="Puechmaille S.J."/>
            <person name="Fedrigo O."/>
            <person name="Jarvis E.D."/>
            <person name="Hiller M."/>
            <person name="Vernes S.C."/>
            <person name="Myers E.W."/>
            <person name="Teeling E.C."/>
        </authorList>
    </citation>
    <scope>NUCLEOTIDE SEQUENCE [LARGE SCALE GENOMIC DNA]</scope>
    <source>
        <strain evidence="4">MRouAeg1</strain>
        <tissue evidence="4">Muscle</tissue>
    </source>
</reference>
<keyword evidence="5" id="KW-1185">Reference proteome</keyword>
<dbReference type="SMART" id="SM00199">
    <property type="entry name" value="SCY"/>
    <property type="match status" value="1"/>
</dbReference>
<dbReference type="EMBL" id="JACASE010000006">
    <property type="protein sequence ID" value="KAF6455174.1"/>
    <property type="molecule type" value="Genomic_DNA"/>
</dbReference>
<evidence type="ECO:0000256" key="2">
    <source>
        <dbReference type="SAM" id="SignalP"/>
    </source>
</evidence>
<dbReference type="GO" id="GO:0048245">
    <property type="term" value="P:eosinophil chemotaxis"/>
    <property type="evidence" value="ECO:0007669"/>
    <property type="project" value="TreeGrafter"/>
</dbReference>
<dbReference type="GO" id="GO:0006954">
    <property type="term" value="P:inflammatory response"/>
    <property type="evidence" value="ECO:0007669"/>
    <property type="project" value="TreeGrafter"/>
</dbReference>
<dbReference type="GO" id="GO:0061844">
    <property type="term" value="P:antimicrobial humoral immune response mediated by antimicrobial peptide"/>
    <property type="evidence" value="ECO:0007669"/>
    <property type="project" value="TreeGrafter"/>
</dbReference>
<dbReference type="InterPro" id="IPR001811">
    <property type="entry name" value="Chemokine_IL8-like_dom"/>
</dbReference>
<evidence type="ECO:0000313" key="4">
    <source>
        <dbReference type="EMBL" id="KAF6455174.1"/>
    </source>
</evidence>
<organism evidence="4 5">
    <name type="scientific">Rousettus aegyptiacus</name>
    <name type="common">Egyptian fruit bat</name>
    <name type="synonym">Pteropus aegyptiacus</name>
    <dbReference type="NCBI Taxonomy" id="9407"/>
    <lineage>
        <taxon>Eukaryota</taxon>
        <taxon>Metazoa</taxon>
        <taxon>Chordata</taxon>
        <taxon>Craniata</taxon>
        <taxon>Vertebrata</taxon>
        <taxon>Euteleostomi</taxon>
        <taxon>Mammalia</taxon>
        <taxon>Eutheria</taxon>
        <taxon>Laurasiatheria</taxon>
        <taxon>Chiroptera</taxon>
        <taxon>Yinpterochiroptera</taxon>
        <taxon>Pteropodoidea</taxon>
        <taxon>Pteropodidae</taxon>
        <taxon>Rousettinae</taxon>
        <taxon>Rousettus</taxon>
    </lineage>
</organism>
<feature type="domain" description="Chemokine interleukin-8-like" evidence="3">
    <location>
        <begin position="42"/>
        <end position="99"/>
    </location>
</feature>
<protein>
    <submittedName>
        <fullName evidence="4">C-C motif chemokine ligand 16</fullName>
    </submittedName>
</protein>
<dbReference type="GO" id="GO:0070098">
    <property type="term" value="P:chemokine-mediated signaling pathway"/>
    <property type="evidence" value="ECO:0007669"/>
    <property type="project" value="TreeGrafter"/>
</dbReference>
<accession>A0A7J8G4X6</accession>
<dbReference type="CDD" id="cd00272">
    <property type="entry name" value="Chemokine_CC"/>
    <property type="match status" value="1"/>
</dbReference>
<proteinExistence type="predicted"/>
<dbReference type="Proteomes" id="UP000593571">
    <property type="component" value="Unassembled WGS sequence"/>
</dbReference>
<dbReference type="InterPro" id="IPR036048">
    <property type="entry name" value="Interleukin_8-like_sf"/>
</dbReference>
<dbReference type="PANTHER" id="PTHR12015:SF21">
    <property type="entry name" value="C-C MOTIF CHEMOKINE 16"/>
    <property type="match status" value="1"/>
</dbReference>
<dbReference type="FunFam" id="2.40.50.40:FF:000034">
    <property type="entry name" value="C-C motif chemokine"/>
    <property type="match status" value="1"/>
</dbReference>
<gene>
    <name evidence="4" type="ORF">HJG63_002333</name>
</gene>
<dbReference type="GO" id="GO:0008009">
    <property type="term" value="F:chemokine activity"/>
    <property type="evidence" value="ECO:0007669"/>
    <property type="project" value="InterPro"/>
</dbReference>
<comment type="caution">
    <text evidence="4">The sequence shown here is derived from an EMBL/GenBank/DDBJ whole genome shotgun (WGS) entry which is preliminary data.</text>
</comment>
<dbReference type="PANTHER" id="PTHR12015">
    <property type="entry name" value="SMALL INDUCIBLE CYTOKINE A"/>
    <property type="match status" value="1"/>
</dbReference>
<dbReference type="GO" id="GO:0005615">
    <property type="term" value="C:extracellular space"/>
    <property type="evidence" value="ECO:0007669"/>
    <property type="project" value="UniProtKB-KW"/>
</dbReference>
<evidence type="ECO:0000259" key="3">
    <source>
        <dbReference type="SMART" id="SM00199"/>
    </source>
</evidence>
<evidence type="ECO:0000313" key="5">
    <source>
        <dbReference type="Proteomes" id="UP000593571"/>
    </source>
</evidence>